<dbReference type="InterPro" id="IPR052355">
    <property type="entry name" value="CENP-V-like"/>
</dbReference>
<keyword evidence="3" id="KW-0862">Zinc</keyword>
<dbReference type="PANTHER" id="PTHR28620">
    <property type="entry name" value="CENTROMERE PROTEIN V"/>
    <property type="match status" value="1"/>
</dbReference>
<dbReference type="KEGG" id="slut:H9L13_02280"/>
<dbReference type="PROSITE" id="PS51891">
    <property type="entry name" value="CENP_V_GFA"/>
    <property type="match status" value="1"/>
</dbReference>
<evidence type="ECO:0000259" key="4">
    <source>
        <dbReference type="PROSITE" id="PS51891"/>
    </source>
</evidence>
<proteinExistence type="inferred from homology"/>
<name>A0A7G9SIV6_9SPHN</name>
<dbReference type="RefSeq" id="WP_187538664.1">
    <property type="nucleotide sequence ID" value="NZ_BAABJT010000001.1"/>
</dbReference>
<gene>
    <name evidence="5" type="ORF">H9L13_02280</name>
</gene>
<protein>
    <submittedName>
        <fullName evidence="5">GFA family protein</fullName>
    </submittedName>
</protein>
<evidence type="ECO:0000313" key="5">
    <source>
        <dbReference type="EMBL" id="QNN67781.1"/>
    </source>
</evidence>
<dbReference type="SUPFAM" id="SSF51316">
    <property type="entry name" value="Mss4-like"/>
    <property type="match status" value="1"/>
</dbReference>
<dbReference type="EMBL" id="CP060718">
    <property type="protein sequence ID" value="QNN67781.1"/>
    <property type="molecule type" value="Genomic_DNA"/>
</dbReference>
<evidence type="ECO:0000256" key="3">
    <source>
        <dbReference type="ARBA" id="ARBA00022833"/>
    </source>
</evidence>
<evidence type="ECO:0000313" key="6">
    <source>
        <dbReference type="Proteomes" id="UP000515971"/>
    </source>
</evidence>
<dbReference type="Proteomes" id="UP000515971">
    <property type="component" value="Chromosome"/>
</dbReference>
<reference evidence="5 6" key="1">
    <citation type="submission" date="2020-08" db="EMBL/GenBank/DDBJ databases">
        <title>Genome sequence of Sphingomonas lutea KCTC 23642T.</title>
        <authorList>
            <person name="Hyun D.-W."/>
            <person name="Bae J.-W."/>
        </authorList>
    </citation>
    <scope>NUCLEOTIDE SEQUENCE [LARGE SCALE GENOMIC DNA]</scope>
    <source>
        <strain evidence="5 6">KCTC 23642</strain>
    </source>
</reference>
<dbReference type="AlphaFoldDB" id="A0A7G9SIV6"/>
<comment type="similarity">
    <text evidence="1">Belongs to the Gfa family.</text>
</comment>
<keyword evidence="6" id="KW-1185">Reference proteome</keyword>
<dbReference type="InterPro" id="IPR011057">
    <property type="entry name" value="Mss4-like_sf"/>
</dbReference>
<feature type="domain" description="CENP-V/GFA" evidence="4">
    <location>
        <begin position="3"/>
        <end position="115"/>
    </location>
</feature>
<evidence type="ECO:0000256" key="2">
    <source>
        <dbReference type="ARBA" id="ARBA00022723"/>
    </source>
</evidence>
<accession>A0A7G9SIV6</accession>
<dbReference type="PANTHER" id="PTHR28620:SF1">
    <property type="entry name" value="CENP-V_GFA DOMAIN-CONTAINING PROTEIN"/>
    <property type="match status" value="1"/>
</dbReference>
<keyword evidence="2" id="KW-0479">Metal-binding</keyword>
<sequence>MSIDGRCHCGACTVRLPRLPDSVTECNCSLCRATGFRGVYFRSDEIEIAGDFDSYVRSDIGEAFLRNFRCSNCGMATHWEPLTAPPHERMGVNANMLDPTAIAGLPVRHVDGASW</sequence>
<dbReference type="Gene3D" id="2.170.150.70">
    <property type="match status" value="1"/>
</dbReference>
<dbReference type="GO" id="GO:0046872">
    <property type="term" value="F:metal ion binding"/>
    <property type="evidence" value="ECO:0007669"/>
    <property type="project" value="UniProtKB-KW"/>
</dbReference>
<dbReference type="GO" id="GO:0016846">
    <property type="term" value="F:carbon-sulfur lyase activity"/>
    <property type="evidence" value="ECO:0007669"/>
    <property type="project" value="InterPro"/>
</dbReference>
<dbReference type="InterPro" id="IPR006913">
    <property type="entry name" value="CENP-V/GFA"/>
</dbReference>
<evidence type="ECO:0000256" key="1">
    <source>
        <dbReference type="ARBA" id="ARBA00005495"/>
    </source>
</evidence>
<organism evidence="5 6">
    <name type="scientific">Sphingomonas lutea</name>
    <dbReference type="NCBI Taxonomy" id="1045317"/>
    <lineage>
        <taxon>Bacteria</taxon>
        <taxon>Pseudomonadati</taxon>
        <taxon>Pseudomonadota</taxon>
        <taxon>Alphaproteobacteria</taxon>
        <taxon>Sphingomonadales</taxon>
        <taxon>Sphingomonadaceae</taxon>
        <taxon>Sphingomonas</taxon>
    </lineage>
</organism>
<dbReference type="Pfam" id="PF04828">
    <property type="entry name" value="GFA"/>
    <property type="match status" value="1"/>
</dbReference>